<dbReference type="InterPro" id="IPR002933">
    <property type="entry name" value="Peptidase_M20"/>
</dbReference>
<keyword evidence="5" id="KW-1185">Reference proteome</keyword>
<dbReference type="Pfam" id="PF07687">
    <property type="entry name" value="M20_dimer"/>
    <property type="match status" value="1"/>
</dbReference>
<evidence type="ECO:0000259" key="3">
    <source>
        <dbReference type="Pfam" id="PF07687"/>
    </source>
</evidence>
<feature type="binding site" evidence="2">
    <location>
        <position position="105"/>
    </location>
    <ligand>
        <name>Mn(2+)</name>
        <dbReference type="ChEBI" id="CHEBI:29035"/>
        <label>2</label>
    </ligand>
</feature>
<dbReference type="SUPFAM" id="SSF53187">
    <property type="entry name" value="Zn-dependent exopeptidases"/>
    <property type="match status" value="1"/>
</dbReference>
<feature type="binding site" evidence="2">
    <location>
        <position position="103"/>
    </location>
    <ligand>
        <name>Mn(2+)</name>
        <dbReference type="ChEBI" id="CHEBI:29035"/>
        <label>2</label>
    </ligand>
</feature>
<dbReference type="AlphaFoldDB" id="A0A2T6AWU6"/>
<dbReference type="PANTHER" id="PTHR11014:SF63">
    <property type="entry name" value="METALLOPEPTIDASE, PUTATIVE (AFU_ORTHOLOGUE AFUA_6G09600)-RELATED"/>
    <property type="match status" value="1"/>
</dbReference>
<dbReference type="Gene3D" id="3.30.70.360">
    <property type="match status" value="1"/>
</dbReference>
<comment type="caution">
    <text evidence="4">The sequence shown here is derived from an EMBL/GenBank/DDBJ whole genome shotgun (WGS) entry which is preliminary data.</text>
</comment>
<comment type="cofactor">
    <cofactor evidence="2">
        <name>Mn(2+)</name>
        <dbReference type="ChEBI" id="CHEBI:29035"/>
    </cofactor>
    <text evidence="2">The Mn(2+) ion enhances activity.</text>
</comment>
<dbReference type="Gene3D" id="3.40.630.10">
    <property type="entry name" value="Zn peptidases"/>
    <property type="match status" value="1"/>
</dbReference>
<dbReference type="GO" id="GO:0019877">
    <property type="term" value="P:diaminopimelate biosynthetic process"/>
    <property type="evidence" value="ECO:0007669"/>
    <property type="project" value="UniProtKB-ARBA"/>
</dbReference>
<organism evidence="4 5">
    <name type="scientific">Gemmobacter caeni</name>
    <dbReference type="NCBI Taxonomy" id="589035"/>
    <lineage>
        <taxon>Bacteria</taxon>
        <taxon>Pseudomonadati</taxon>
        <taxon>Pseudomonadota</taxon>
        <taxon>Alphaproteobacteria</taxon>
        <taxon>Rhodobacterales</taxon>
        <taxon>Paracoccaceae</taxon>
        <taxon>Gemmobacter</taxon>
    </lineage>
</organism>
<dbReference type="NCBIfam" id="TIGR01891">
    <property type="entry name" value="amidohydrolases"/>
    <property type="match status" value="1"/>
</dbReference>
<dbReference type="Pfam" id="PF01546">
    <property type="entry name" value="Peptidase_M20"/>
    <property type="match status" value="1"/>
</dbReference>
<dbReference type="OrthoDB" id="9777385at2"/>
<keyword evidence="2" id="KW-0464">Manganese</keyword>
<evidence type="ECO:0000256" key="1">
    <source>
        <dbReference type="ARBA" id="ARBA00022801"/>
    </source>
</evidence>
<evidence type="ECO:0000313" key="5">
    <source>
        <dbReference type="Proteomes" id="UP000244224"/>
    </source>
</evidence>
<protein>
    <submittedName>
        <fullName evidence="4">Hippurate hydrolase</fullName>
    </submittedName>
</protein>
<dbReference type="GO" id="GO:0046872">
    <property type="term" value="F:metal ion binding"/>
    <property type="evidence" value="ECO:0007669"/>
    <property type="project" value="UniProtKB-KW"/>
</dbReference>
<sequence>MGMIESIVAAQDEFARMRRAMHENPGLGFQETFAAELVATKLREYGLDEVHTGIGGTGIVGVLHGTRPSNRTIGLRADMDALPITEETGKPYSSKVPGVMHACGHDGHTATLLATAWHLSRDRDFAGKVHFIFQPAEEGLGGALAMLKDGLLERFPCDRIYAYHNAPGYAKDHIFTRSGRMMAGSRFFTIRVQGRGGHAALPQTTIDATQIAANIVMTAQSIVARNVDPIESGIVSFTDVYAGTNSFNVIPDKASLKGCLRYFNKAVGDQMTQRLTEVAQSVAATYGGSAEIMFEDIFVPLVNDPDATAIALAVAAETVGTENVHGDVAPFTGSEDFAFMVEDVPGNYVMVGAGPGAMPHNPGFDFNDDILPTAASYFCRLIAAELA</sequence>
<feature type="binding site" evidence="2">
    <location>
        <position position="138"/>
    </location>
    <ligand>
        <name>Mn(2+)</name>
        <dbReference type="ChEBI" id="CHEBI:29035"/>
        <label>2</label>
    </ligand>
</feature>
<accession>A0A2T6AWU6</accession>
<dbReference type="GO" id="GO:0050118">
    <property type="term" value="F:N-acetyldiaminopimelate deacetylase activity"/>
    <property type="evidence" value="ECO:0007669"/>
    <property type="project" value="UniProtKB-ARBA"/>
</dbReference>
<dbReference type="Proteomes" id="UP000244224">
    <property type="component" value="Unassembled WGS sequence"/>
</dbReference>
<evidence type="ECO:0000256" key="2">
    <source>
        <dbReference type="PIRSR" id="PIRSR005962-1"/>
    </source>
</evidence>
<dbReference type="PANTHER" id="PTHR11014">
    <property type="entry name" value="PEPTIDASE M20 FAMILY MEMBER"/>
    <property type="match status" value="1"/>
</dbReference>
<dbReference type="FunFam" id="3.30.70.360:FF:000001">
    <property type="entry name" value="N-acetyldiaminopimelate deacetylase"/>
    <property type="match status" value="1"/>
</dbReference>
<feature type="domain" description="Peptidase M20 dimerisation" evidence="3">
    <location>
        <begin position="184"/>
        <end position="283"/>
    </location>
</feature>
<dbReference type="InterPro" id="IPR011650">
    <property type="entry name" value="Peptidase_M20_dimer"/>
</dbReference>
<dbReference type="RefSeq" id="WP_054302181.1">
    <property type="nucleotide sequence ID" value="NZ_QBKP01000010.1"/>
</dbReference>
<keyword evidence="1 4" id="KW-0378">Hydrolase</keyword>
<dbReference type="SUPFAM" id="SSF55031">
    <property type="entry name" value="Bacterial exopeptidase dimerisation domain"/>
    <property type="match status" value="1"/>
</dbReference>
<proteinExistence type="predicted"/>
<feature type="binding site" evidence="2">
    <location>
        <position position="360"/>
    </location>
    <ligand>
        <name>Mn(2+)</name>
        <dbReference type="ChEBI" id="CHEBI:29035"/>
        <label>2</label>
    </ligand>
</feature>
<gene>
    <name evidence="4" type="ORF">C8N34_110128</name>
</gene>
<name>A0A2T6AWU6_9RHOB</name>
<dbReference type="InterPro" id="IPR017439">
    <property type="entry name" value="Amidohydrolase"/>
</dbReference>
<dbReference type="EMBL" id="QBKP01000010">
    <property type="protein sequence ID" value="PTX48268.1"/>
    <property type="molecule type" value="Genomic_DNA"/>
</dbReference>
<dbReference type="PIRSF" id="PIRSF005962">
    <property type="entry name" value="Pept_M20D_amidohydro"/>
    <property type="match status" value="1"/>
</dbReference>
<feature type="binding site" evidence="2">
    <location>
        <position position="164"/>
    </location>
    <ligand>
        <name>Mn(2+)</name>
        <dbReference type="ChEBI" id="CHEBI:29035"/>
        <label>2</label>
    </ligand>
</feature>
<evidence type="ECO:0000313" key="4">
    <source>
        <dbReference type="EMBL" id="PTX48268.1"/>
    </source>
</evidence>
<reference evidence="4 5" key="1">
    <citation type="submission" date="2018-04" db="EMBL/GenBank/DDBJ databases">
        <title>Genomic Encyclopedia of Archaeal and Bacterial Type Strains, Phase II (KMG-II): from individual species to whole genera.</title>
        <authorList>
            <person name="Goeker M."/>
        </authorList>
    </citation>
    <scope>NUCLEOTIDE SEQUENCE [LARGE SCALE GENOMIC DNA]</scope>
    <source>
        <strain evidence="4 5">DSM 21823</strain>
    </source>
</reference>
<keyword evidence="2" id="KW-0479">Metal-binding</keyword>
<dbReference type="InterPro" id="IPR036264">
    <property type="entry name" value="Bact_exopeptidase_dim_dom"/>
</dbReference>